<dbReference type="EMBL" id="FUWS01000010">
    <property type="protein sequence ID" value="SKA29639.1"/>
    <property type="molecule type" value="Genomic_DNA"/>
</dbReference>
<dbReference type="InterPro" id="IPR038330">
    <property type="entry name" value="TspO/MBR-related_sf"/>
</dbReference>
<dbReference type="GO" id="GO:0016020">
    <property type="term" value="C:membrane"/>
    <property type="evidence" value="ECO:0007669"/>
    <property type="project" value="UniProtKB-SubCell"/>
</dbReference>
<evidence type="ECO:0000256" key="4">
    <source>
        <dbReference type="ARBA" id="ARBA00022989"/>
    </source>
</evidence>
<keyword evidence="8" id="KW-1185">Reference proteome</keyword>
<dbReference type="GO" id="GO:0033013">
    <property type="term" value="P:tetrapyrrole metabolic process"/>
    <property type="evidence" value="ECO:0007669"/>
    <property type="project" value="UniProtKB-ARBA"/>
</dbReference>
<dbReference type="Proteomes" id="UP000190637">
    <property type="component" value="Unassembled WGS sequence"/>
</dbReference>
<evidence type="ECO:0000256" key="2">
    <source>
        <dbReference type="ARBA" id="ARBA00007524"/>
    </source>
</evidence>
<evidence type="ECO:0000313" key="8">
    <source>
        <dbReference type="Proteomes" id="UP000190637"/>
    </source>
</evidence>
<dbReference type="OrthoDB" id="9795496at2"/>
<evidence type="ECO:0000256" key="3">
    <source>
        <dbReference type="ARBA" id="ARBA00022692"/>
    </source>
</evidence>
<dbReference type="PANTHER" id="PTHR10057:SF0">
    <property type="entry name" value="TRANSLOCATOR PROTEIN"/>
    <property type="match status" value="1"/>
</dbReference>
<gene>
    <name evidence="7" type="ORF">SAMN02745673_03746</name>
</gene>
<reference evidence="7 8" key="1">
    <citation type="submission" date="2017-02" db="EMBL/GenBank/DDBJ databases">
        <authorList>
            <person name="Peterson S.W."/>
        </authorList>
    </citation>
    <scope>NUCLEOTIDE SEQUENCE [LARGE SCALE GENOMIC DNA]</scope>
    <source>
        <strain evidence="7 8">DSM 45154</strain>
    </source>
</reference>
<evidence type="ECO:0000256" key="6">
    <source>
        <dbReference type="SAM" id="Phobius"/>
    </source>
</evidence>
<dbReference type="Gene3D" id="1.20.1260.100">
    <property type="entry name" value="TspO/MBR protein"/>
    <property type="match status" value="1"/>
</dbReference>
<feature type="transmembrane region" description="Helical" evidence="6">
    <location>
        <begin position="138"/>
        <end position="161"/>
    </location>
</feature>
<comment type="subcellular location">
    <subcellularLocation>
        <location evidence="1">Membrane</location>
        <topology evidence="1">Multi-pass membrane protein</topology>
    </subcellularLocation>
</comment>
<dbReference type="RefSeq" id="WP_078762992.1">
    <property type="nucleotide sequence ID" value="NZ_FUWS01000010.1"/>
</dbReference>
<feature type="transmembrane region" description="Helical" evidence="6">
    <location>
        <begin position="112"/>
        <end position="131"/>
    </location>
</feature>
<keyword evidence="4 6" id="KW-1133">Transmembrane helix</keyword>
<accession>A0A1T4SN31</accession>
<sequence length="162" mass="16790">MADRAPSRSRQTGAAVAFALAVLATAAIGGAAASGSAEVYARLTLPSWAPPQWLFGPAWTVLYVLMALAGWLVWRSAGLRGAPVAFALYALQLLLNAAWTPLFFAAGRYGAALVDITVLGVALAVLIALFARHSRVAAVALVPYLVWVAYAGALNGAIVVLN</sequence>
<evidence type="ECO:0000256" key="1">
    <source>
        <dbReference type="ARBA" id="ARBA00004141"/>
    </source>
</evidence>
<comment type="similarity">
    <text evidence="2">Belongs to the TspO/BZRP family.</text>
</comment>
<dbReference type="PIRSF" id="PIRSF005859">
    <property type="entry name" value="PBR"/>
    <property type="match status" value="1"/>
</dbReference>
<dbReference type="AlphaFoldDB" id="A0A1T4SN31"/>
<protein>
    <submittedName>
        <fullName evidence="7">TspO and MBR related proteins</fullName>
    </submittedName>
</protein>
<dbReference type="InterPro" id="IPR004307">
    <property type="entry name" value="TspO_MBR"/>
</dbReference>
<feature type="transmembrane region" description="Helical" evidence="6">
    <location>
        <begin position="86"/>
        <end position="106"/>
    </location>
</feature>
<dbReference type="FunFam" id="1.20.1260.100:FF:000001">
    <property type="entry name" value="translocator protein 2"/>
    <property type="match status" value="1"/>
</dbReference>
<evidence type="ECO:0000256" key="5">
    <source>
        <dbReference type="ARBA" id="ARBA00023136"/>
    </source>
</evidence>
<evidence type="ECO:0000313" key="7">
    <source>
        <dbReference type="EMBL" id="SKA29639.1"/>
    </source>
</evidence>
<dbReference type="PANTHER" id="PTHR10057">
    <property type="entry name" value="PERIPHERAL-TYPE BENZODIAZEPINE RECEPTOR"/>
    <property type="match status" value="1"/>
</dbReference>
<name>A0A1T4SN31_9ACTN</name>
<proteinExistence type="inferred from homology"/>
<keyword evidence="5 6" id="KW-0472">Membrane</keyword>
<organism evidence="7 8">
    <name type="scientific">Marinactinospora thermotolerans DSM 45154</name>
    <dbReference type="NCBI Taxonomy" id="1122192"/>
    <lineage>
        <taxon>Bacteria</taxon>
        <taxon>Bacillati</taxon>
        <taxon>Actinomycetota</taxon>
        <taxon>Actinomycetes</taxon>
        <taxon>Streptosporangiales</taxon>
        <taxon>Nocardiopsidaceae</taxon>
        <taxon>Marinactinospora</taxon>
    </lineage>
</organism>
<feature type="transmembrane region" description="Helical" evidence="6">
    <location>
        <begin position="53"/>
        <end position="74"/>
    </location>
</feature>
<keyword evidence="3 6" id="KW-0812">Transmembrane</keyword>
<dbReference type="STRING" id="1122192.SAMN02745673_03746"/>
<dbReference type="Pfam" id="PF03073">
    <property type="entry name" value="TspO_MBR"/>
    <property type="match status" value="1"/>
</dbReference>
<dbReference type="CDD" id="cd15904">
    <property type="entry name" value="TSPO_MBR"/>
    <property type="match status" value="1"/>
</dbReference>